<dbReference type="EMBL" id="JACEIK010000312">
    <property type="protein sequence ID" value="MCD7454700.1"/>
    <property type="molecule type" value="Genomic_DNA"/>
</dbReference>
<protein>
    <submittedName>
        <fullName evidence="2">Uncharacterized protein</fullName>
    </submittedName>
</protein>
<evidence type="ECO:0000256" key="1">
    <source>
        <dbReference type="SAM" id="Phobius"/>
    </source>
</evidence>
<accession>A0ABS8S7L3</accession>
<evidence type="ECO:0000313" key="3">
    <source>
        <dbReference type="Proteomes" id="UP000823775"/>
    </source>
</evidence>
<proteinExistence type="predicted"/>
<organism evidence="2 3">
    <name type="scientific">Datura stramonium</name>
    <name type="common">Jimsonweed</name>
    <name type="synonym">Common thornapple</name>
    <dbReference type="NCBI Taxonomy" id="4076"/>
    <lineage>
        <taxon>Eukaryota</taxon>
        <taxon>Viridiplantae</taxon>
        <taxon>Streptophyta</taxon>
        <taxon>Embryophyta</taxon>
        <taxon>Tracheophyta</taxon>
        <taxon>Spermatophyta</taxon>
        <taxon>Magnoliopsida</taxon>
        <taxon>eudicotyledons</taxon>
        <taxon>Gunneridae</taxon>
        <taxon>Pentapetalae</taxon>
        <taxon>asterids</taxon>
        <taxon>lamiids</taxon>
        <taxon>Solanales</taxon>
        <taxon>Solanaceae</taxon>
        <taxon>Solanoideae</taxon>
        <taxon>Datureae</taxon>
        <taxon>Datura</taxon>
    </lineage>
</organism>
<keyword evidence="1" id="KW-0812">Transmembrane</keyword>
<reference evidence="2 3" key="1">
    <citation type="journal article" date="2021" name="BMC Genomics">
        <title>Datura genome reveals duplications of psychoactive alkaloid biosynthetic genes and high mutation rate following tissue culture.</title>
        <authorList>
            <person name="Rajewski A."/>
            <person name="Carter-House D."/>
            <person name="Stajich J."/>
            <person name="Litt A."/>
        </authorList>
    </citation>
    <scope>NUCLEOTIDE SEQUENCE [LARGE SCALE GENOMIC DNA]</scope>
    <source>
        <strain evidence="2">AR-01</strain>
    </source>
</reference>
<gene>
    <name evidence="2" type="ORF">HAX54_025720</name>
</gene>
<evidence type="ECO:0000313" key="2">
    <source>
        <dbReference type="EMBL" id="MCD7454700.1"/>
    </source>
</evidence>
<comment type="caution">
    <text evidence="2">The sequence shown here is derived from an EMBL/GenBank/DDBJ whole genome shotgun (WGS) entry which is preliminary data.</text>
</comment>
<name>A0ABS8S7L3_DATST</name>
<feature type="transmembrane region" description="Helical" evidence="1">
    <location>
        <begin position="74"/>
        <end position="97"/>
    </location>
</feature>
<dbReference type="Proteomes" id="UP000823775">
    <property type="component" value="Unassembled WGS sequence"/>
</dbReference>
<keyword evidence="1" id="KW-1133">Transmembrane helix</keyword>
<sequence>MCGFLELILECILRPGDDNHRLLVGQVWQNADEMLAADRDRWLTDESLGRKLRLVFCLLTSVVHQWHVNHLLRFAAIFPVLSISLGIIPPLVSHLIVRRK</sequence>
<keyword evidence="1" id="KW-0472">Membrane</keyword>
<feature type="non-terminal residue" evidence="2">
    <location>
        <position position="100"/>
    </location>
</feature>
<keyword evidence="3" id="KW-1185">Reference proteome</keyword>